<name>A0A8I3AIK5_VERLO</name>
<gene>
    <name evidence="2" type="ORF">HYQ45_014343</name>
</gene>
<sequence>MQMPSRNRLAKTQAYHNGTNNESNNNLNRKFDSFAAIEPAFDDLLDTRKLGNKIIRVFAADTMFLAQYHASRGYLSQEYQAQLQAQVGEYVNTLMGDPSYGHLTNTNGHSSRSTSSIPQQTVPTPNRQPQGATIVDHMRCRGRSQQLRDNTPNPDSCAADAPAIHRKDTGCVATEDNHTASKEWLQD</sequence>
<feature type="compositionally biased region" description="Low complexity" evidence="1">
    <location>
        <begin position="17"/>
        <end position="27"/>
    </location>
</feature>
<dbReference type="Proteomes" id="UP000689129">
    <property type="component" value="Unassembled WGS sequence"/>
</dbReference>
<reference evidence="2" key="1">
    <citation type="journal article" date="2021" name="Mol. Plant Pathol.">
        <title>A 20-kb lineage-specific genomic region tames virulence in pathogenic amphidiploid Verticillium longisporum.</title>
        <authorList>
            <person name="Harting R."/>
            <person name="Starke J."/>
            <person name="Kusch H."/>
            <person name="Poggeler S."/>
            <person name="Maurus I."/>
            <person name="Schluter R."/>
            <person name="Landesfeind M."/>
            <person name="Bulla I."/>
            <person name="Nowrousian M."/>
            <person name="de Jonge R."/>
            <person name="Stahlhut G."/>
            <person name="Hoff K.J."/>
            <person name="Asshauer K.P."/>
            <person name="Thurmer A."/>
            <person name="Stanke M."/>
            <person name="Daniel R."/>
            <person name="Morgenstern B."/>
            <person name="Thomma B.P.H.J."/>
            <person name="Kronstad J.W."/>
            <person name="Braus-Stromeyer S.A."/>
            <person name="Braus G.H."/>
        </authorList>
    </citation>
    <scope>NUCLEOTIDE SEQUENCE</scope>
    <source>
        <strain evidence="2">Vl32</strain>
    </source>
</reference>
<protein>
    <submittedName>
        <fullName evidence="2">Uncharacterized protein</fullName>
    </submittedName>
</protein>
<evidence type="ECO:0000256" key="1">
    <source>
        <dbReference type="SAM" id="MobiDB-lite"/>
    </source>
</evidence>
<feature type="region of interest" description="Disordered" evidence="1">
    <location>
        <begin position="1"/>
        <end position="27"/>
    </location>
</feature>
<organism evidence="2 3">
    <name type="scientific">Verticillium longisporum</name>
    <name type="common">Verticillium dahliae var. longisporum</name>
    <dbReference type="NCBI Taxonomy" id="100787"/>
    <lineage>
        <taxon>Eukaryota</taxon>
        <taxon>Fungi</taxon>
        <taxon>Dikarya</taxon>
        <taxon>Ascomycota</taxon>
        <taxon>Pezizomycotina</taxon>
        <taxon>Sordariomycetes</taxon>
        <taxon>Hypocreomycetidae</taxon>
        <taxon>Glomerellales</taxon>
        <taxon>Plectosphaerellaceae</taxon>
        <taxon>Verticillium</taxon>
    </lineage>
</organism>
<accession>A0A8I3AIK5</accession>
<dbReference type="EMBL" id="JAEMWZ010000360">
    <property type="protein sequence ID" value="KAG7121750.1"/>
    <property type="molecule type" value="Genomic_DNA"/>
</dbReference>
<comment type="caution">
    <text evidence="2">The sequence shown here is derived from an EMBL/GenBank/DDBJ whole genome shotgun (WGS) entry which is preliminary data.</text>
</comment>
<feature type="region of interest" description="Disordered" evidence="1">
    <location>
        <begin position="143"/>
        <end position="162"/>
    </location>
</feature>
<dbReference type="AlphaFoldDB" id="A0A8I3AIK5"/>
<feature type="compositionally biased region" description="Polar residues" evidence="1">
    <location>
        <begin position="102"/>
        <end position="131"/>
    </location>
</feature>
<evidence type="ECO:0000313" key="2">
    <source>
        <dbReference type="EMBL" id="KAG7121750.1"/>
    </source>
</evidence>
<feature type="region of interest" description="Disordered" evidence="1">
    <location>
        <begin position="98"/>
        <end position="132"/>
    </location>
</feature>
<evidence type="ECO:0000313" key="3">
    <source>
        <dbReference type="Proteomes" id="UP000689129"/>
    </source>
</evidence>
<proteinExistence type="predicted"/>
<feature type="compositionally biased region" description="Polar residues" evidence="1">
    <location>
        <begin position="143"/>
        <end position="154"/>
    </location>
</feature>